<dbReference type="OrthoDB" id="434565at2759"/>
<evidence type="ECO:0000313" key="4">
    <source>
        <dbReference type="Proteomes" id="UP000186817"/>
    </source>
</evidence>
<organism evidence="3 4">
    <name type="scientific">Symbiodinium microadriaticum</name>
    <name type="common">Dinoflagellate</name>
    <name type="synonym">Zooxanthella microadriatica</name>
    <dbReference type="NCBI Taxonomy" id="2951"/>
    <lineage>
        <taxon>Eukaryota</taxon>
        <taxon>Sar</taxon>
        <taxon>Alveolata</taxon>
        <taxon>Dinophyceae</taxon>
        <taxon>Suessiales</taxon>
        <taxon>Symbiodiniaceae</taxon>
        <taxon>Symbiodinium</taxon>
    </lineage>
</organism>
<accession>A0A1Q9C138</accession>
<feature type="non-terminal residue" evidence="3">
    <location>
        <position position="485"/>
    </location>
</feature>
<comment type="caution">
    <text evidence="3">The sequence shown here is derived from an EMBL/GenBank/DDBJ whole genome shotgun (WGS) entry which is preliminary data.</text>
</comment>
<feature type="compositionally biased region" description="Low complexity" evidence="2">
    <location>
        <begin position="25"/>
        <end position="39"/>
    </location>
</feature>
<dbReference type="AlphaFoldDB" id="A0A1Q9C138"/>
<dbReference type="EMBL" id="LSRX01001967">
    <property type="protein sequence ID" value="OLP76620.1"/>
    <property type="molecule type" value="Genomic_DNA"/>
</dbReference>
<name>A0A1Q9C138_SYMMI</name>
<keyword evidence="4" id="KW-1185">Reference proteome</keyword>
<evidence type="ECO:0000313" key="3">
    <source>
        <dbReference type="EMBL" id="OLP76620.1"/>
    </source>
</evidence>
<gene>
    <name evidence="3" type="ORF">AK812_SmicGene43421</name>
</gene>
<feature type="region of interest" description="Disordered" evidence="2">
    <location>
        <begin position="1"/>
        <end position="51"/>
    </location>
</feature>
<protein>
    <submittedName>
        <fullName evidence="3">Uncharacterized protein</fullName>
    </submittedName>
</protein>
<feature type="compositionally biased region" description="Acidic residues" evidence="2">
    <location>
        <begin position="1"/>
        <end position="14"/>
    </location>
</feature>
<dbReference type="Pfam" id="PF00023">
    <property type="entry name" value="Ank"/>
    <property type="match status" value="1"/>
</dbReference>
<proteinExistence type="predicted"/>
<dbReference type="Proteomes" id="UP000186817">
    <property type="component" value="Unassembled WGS sequence"/>
</dbReference>
<reference evidence="3 4" key="1">
    <citation type="submission" date="2016-02" db="EMBL/GenBank/DDBJ databases">
        <title>Genome analysis of coral dinoflagellate symbionts highlights evolutionary adaptations to a symbiotic lifestyle.</title>
        <authorList>
            <person name="Aranda M."/>
            <person name="Li Y."/>
            <person name="Liew Y.J."/>
            <person name="Baumgarten S."/>
            <person name="Simakov O."/>
            <person name="Wilson M."/>
            <person name="Piel J."/>
            <person name="Ashoor H."/>
            <person name="Bougouffa S."/>
            <person name="Bajic V.B."/>
            <person name="Ryu T."/>
            <person name="Ravasi T."/>
            <person name="Bayer T."/>
            <person name="Micklem G."/>
            <person name="Kim H."/>
            <person name="Bhak J."/>
            <person name="Lajeunesse T.C."/>
            <person name="Voolstra C.R."/>
        </authorList>
    </citation>
    <scope>NUCLEOTIDE SEQUENCE [LARGE SCALE GENOMIC DNA]</scope>
    <source>
        <strain evidence="3 4">CCMP2467</strain>
    </source>
</reference>
<evidence type="ECO:0000256" key="1">
    <source>
        <dbReference type="PROSITE-ProRule" id="PRU00023"/>
    </source>
</evidence>
<dbReference type="InterPro" id="IPR002110">
    <property type="entry name" value="Ankyrin_rpt"/>
</dbReference>
<sequence length="485" mass="52260">MDDDGGGEEEEEEEEKPKEADPVNPAEAEGEPAQPAAAEHFSPGQVEEWGSEELEALGLSEDEDTLRDSLEHAAKNAAAGGTSKVLEWLTDEGPAVAERILSSRTRGYEGNLVERVGEITADLVIGAWPQVGEAAVADVVSRGEPDNLKMVPYPAHLWRMMAVQLAGQLQALALGRYQRGTSLILRLAIALLIQFLFFLRTSEIHGLRFQKLVCFLGMEEGPPVRFLAVVQPRRADYDRAHLARTWHDIHFGRHDARSIFFSPPVPSRTAVQLGGSTWNLDSVTIAMEVAVEFLPALGVRLKAIRSKLPSERDRSIGIHQGSSPVAVDVIVKALAEFVKVLSQQSTPARLCLVPRTAIGEDVPQVLAVLAMLNFQKFSGLLLLNLAMPSKITAAPFGPRAMVSSLEVFCCVKITGIVAIRWNSGWYVLDPSAIAIMAAPLSAAIAKNASDSGRMLLCAGATPLMAAANLGDTEILVTLLNSGADK</sequence>
<evidence type="ECO:0000256" key="2">
    <source>
        <dbReference type="SAM" id="MobiDB-lite"/>
    </source>
</evidence>
<keyword evidence="1" id="KW-0040">ANK repeat</keyword>
<feature type="repeat" description="ANK" evidence="1">
    <location>
        <begin position="458"/>
        <end position="485"/>
    </location>
</feature>
<dbReference type="PROSITE" id="PS50088">
    <property type="entry name" value="ANK_REPEAT"/>
    <property type="match status" value="1"/>
</dbReference>
<dbReference type="PROSITE" id="PS50297">
    <property type="entry name" value="ANK_REP_REGION"/>
    <property type="match status" value="1"/>
</dbReference>